<dbReference type="InterPro" id="IPR011009">
    <property type="entry name" value="Kinase-like_dom_sf"/>
</dbReference>
<reference evidence="1 2" key="1">
    <citation type="submission" date="2023-07" db="EMBL/GenBank/DDBJ databases">
        <title>Protaetiibacter sp. nov WY-16 isolated from soil.</title>
        <authorList>
            <person name="Liu B."/>
            <person name="Wan Y."/>
        </authorList>
    </citation>
    <scope>NUCLEOTIDE SEQUENCE [LARGE SCALE GENOMIC DNA]</scope>
    <source>
        <strain evidence="1 2">WY-16</strain>
    </source>
</reference>
<name>A0ABT9BLM0_9MICO</name>
<comment type="caution">
    <text evidence="1">The sequence shown here is derived from an EMBL/GenBank/DDBJ whole genome shotgun (WGS) entry which is preliminary data.</text>
</comment>
<dbReference type="InterPro" id="IPR006748">
    <property type="entry name" value="NH2Glyco/OHUrea_AB-resist_kin"/>
</dbReference>
<accession>A0ABT9BLM0</accession>
<dbReference type="Proteomes" id="UP001241072">
    <property type="component" value="Unassembled WGS sequence"/>
</dbReference>
<sequence>MPVSLFERAPIERYGEAKAAWEAEAAGLVATMLERWRLTPGAAFTGGEAGAVLAVTTADGRDAVLKVGFPHHEAVGEALALEAWSPGLAPRVLRQDAWTWSMLLERVHPGTPLSRAGLPAADAIAVAGGLLARLHTHSVPEGVPAIADVVGIWLDNAEPVVARTDAPADLVAAVRAALADAVELLHSDRASAFLHGDANPGNLLLSTRGVWQAIDPKPMVGDAEFDLAPAAEQIGDPWAHVDPAPVARHHLDSLVAATGSDRSRALRWAVVRSALDVVWAWGDGNATSATAAARRLMTWRELSAS</sequence>
<protein>
    <submittedName>
        <fullName evidence="1">Aminoglycoside phosphotransferase family protein</fullName>
    </submittedName>
</protein>
<dbReference type="EMBL" id="JAUQUB010000001">
    <property type="protein sequence ID" value="MDO7881912.1"/>
    <property type="molecule type" value="Genomic_DNA"/>
</dbReference>
<dbReference type="Gene3D" id="1.10.510.10">
    <property type="entry name" value="Transferase(Phosphotransferase) domain 1"/>
    <property type="match status" value="1"/>
</dbReference>
<proteinExistence type="predicted"/>
<evidence type="ECO:0000313" key="1">
    <source>
        <dbReference type="EMBL" id="MDO7881912.1"/>
    </source>
</evidence>
<dbReference type="RefSeq" id="WP_305002304.1">
    <property type="nucleotide sequence ID" value="NZ_JAUQUB010000001.1"/>
</dbReference>
<gene>
    <name evidence="1" type="ORF">Q5716_06685</name>
</gene>
<dbReference type="SUPFAM" id="SSF56112">
    <property type="entry name" value="Protein kinase-like (PK-like)"/>
    <property type="match status" value="1"/>
</dbReference>
<organism evidence="1 2">
    <name type="scientific">Antiquaquibacter soli</name>
    <dbReference type="NCBI Taxonomy" id="3064523"/>
    <lineage>
        <taxon>Bacteria</taxon>
        <taxon>Bacillati</taxon>
        <taxon>Actinomycetota</taxon>
        <taxon>Actinomycetes</taxon>
        <taxon>Micrococcales</taxon>
        <taxon>Microbacteriaceae</taxon>
        <taxon>Antiquaquibacter</taxon>
    </lineage>
</organism>
<dbReference type="Pfam" id="PF04655">
    <property type="entry name" value="APH_6_hur"/>
    <property type="match status" value="1"/>
</dbReference>
<keyword evidence="2" id="KW-1185">Reference proteome</keyword>
<evidence type="ECO:0000313" key="2">
    <source>
        <dbReference type="Proteomes" id="UP001241072"/>
    </source>
</evidence>